<evidence type="ECO:0008006" key="3">
    <source>
        <dbReference type="Google" id="ProtNLM"/>
    </source>
</evidence>
<gene>
    <name evidence="1" type="ordered locus">MCON_3357</name>
</gene>
<dbReference type="AlphaFoldDB" id="F4BV41"/>
<dbReference type="InterPro" id="IPR025543">
    <property type="entry name" value="Dodecin-like"/>
</dbReference>
<dbReference type="Gene3D" id="3.30.1660.10">
    <property type="entry name" value="Flavin-binding protein dodecin"/>
    <property type="match status" value="1"/>
</dbReference>
<reference evidence="1 2" key="1">
    <citation type="journal article" date="2011" name="J. Bacteriol.">
        <title>Complete genome sequence of Methanosaeta concilii, a specialist in aceticlastic methanogenesis.</title>
        <authorList>
            <person name="Barber R.D."/>
            <person name="Zhang L."/>
            <person name="Harnack M."/>
            <person name="Olson M.V."/>
            <person name="Kaul R."/>
            <person name="Ingram-Smith C."/>
            <person name="Smith K.S."/>
        </authorList>
    </citation>
    <scope>NUCLEOTIDE SEQUENCE [LARGE SCALE GENOMIC DNA]</scope>
    <source>
        <strain evidence="2">ATCC 5969 / DSM 3671 / JCM 10134 / NBRC 103675 / OCM 69 / GP-6</strain>
    </source>
</reference>
<sequence>MKDMTGDVYKVIELVGTSTTSWEDAVKTVVDRATKTLRDLRIAEVKELDVRLDNGKIAEYRAKVCLSFKYEGESD</sequence>
<dbReference type="PANTHER" id="PTHR39324">
    <property type="entry name" value="CALCIUM DODECIN"/>
    <property type="match status" value="1"/>
</dbReference>
<dbReference type="EMBL" id="CP002565">
    <property type="protein sequence ID" value="AEB69611.1"/>
    <property type="molecule type" value="Genomic_DNA"/>
</dbReference>
<evidence type="ECO:0000313" key="1">
    <source>
        <dbReference type="EMBL" id="AEB69611.1"/>
    </source>
</evidence>
<dbReference type="HOGENOM" id="CLU_161196_0_1_2"/>
<organism evidence="1 2">
    <name type="scientific">Methanothrix soehngenii (strain ATCC 5969 / DSM 3671 / JCM 10134 / NBRC 103675 / OCM 69 / GP-6)</name>
    <name type="common">Methanosaeta concilii</name>
    <dbReference type="NCBI Taxonomy" id="990316"/>
    <lineage>
        <taxon>Archaea</taxon>
        <taxon>Methanobacteriati</taxon>
        <taxon>Methanobacteriota</taxon>
        <taxon>Stenosarchaea group</taxon>
        <taxon>Methanomicrobia</taxon>
        <taxon>Methanotrichales</taxon>
        <taxon>Methanotrichaceae</taxon>
        <taxon>Methanothrix</taxon>
    </lineage>
</organism>
<dbReference type="KEGG" id="mcj:MCON_3357"/>
<evidence type="ECO:0000313" key="2">
    <source>
        <dbReference type="Proteomes" id="UP000007807"/>
    </source>
</evidence>
<accession>F4BV41</accession>
<dbReference type="SUPFAM" id="SSF89807">
    <property type="entry name" value="Dodecin-like"/>
    <property type="match status" value="1"/>
</dbReference>
<dbReference type="InParanoid" id="F4BV41"/>
<proteinExistence type="predicted"/>
<keyword evidence="2" id="KW-1185">Reference proteome</keyword>
<protein>
    <recommendedName>
        <fullName evidence="3">Dodecin domain-containing protein</fullName>
    </recommendedName>
</protein>
<dbReference type="Proteomes" id="UP000007807">
    <property type="component" value="Chromosome"/>
</dbReference>
<name>F4BV41_METSG</name>
<dbReference type="PANTHER" id="PTHR39324:SF1">
    <property type="entry name" value="CALCIUM DODECIN"/>
    <property type="match status" value="1"/>
</dbReference>
<dbReference type="InterPro" id="IPR009923">
    <property type="entry name" value="Dodecin"/>
</dbReference>
<dbReference type="Pfam" id="PF07311">
    <property type="entry name" value="Dodecin"/>
    <property type="match status" value="1"/>
</dbReference>
<dbReference type="InterPro" id="IPR036694">
    <property type="entry name" value="Dodecin-like_sf"/>
</dbReference>